<dbReference type="Gene3D" id="3.30.70.2580">
    <property type="match status" value="1"/>
</dbReference>
<evidence type="ECO:0000256" key="1">
    <source>
        <dbReference type="ARBA" id="ARBA00022490"/>
    </source>
</evidence>
<reference evidence="7 8" key="1">
    <citation type="submission" date="2016-10" db="EMBL/GenBank/DDBJ databases">
        <authorList>
            <person name="Varghese N."/>
            <person name="Submissions S."/>
        </authorList>
    </citation>
    <scope>NUCLEOTIDE SEQUENCE [LARGE SCALE GENOMIC DNA]</scope>
    <source>
        <strain evidence="7 8">DSM 2373</strain>
    </source>
</reference>
<evidence type="ECO:0000256" key="4">
    <source>
        <dbReference type="ARBA" id="ARBA00022691"/>
    </source>
</evidence>
<feature type="domain" description="SAM-dependent methyltransferase TRM5/TYW2-type" evidence="6">
    <location>
        <begin position="81"/>
        <end position="316"/>
    </location>
</feature>
<keyword evidence="2 7" id="KW-0489">Methyltransferase</keyword>
<dbReference type="Pfam" id="PF18093">
    <property type="entry name" value="Trm5_N"/>
    <property type="match status" value="1"/>
</dbReference>
<evidence type="ECO:0000313" key="8">
    <source>
        <dbReference type="Proteomes" id="UP000326500"/>
    </source>
</evidence>
<dbReference type="InterPro" id="IPR030382">
    <property type="entry name" value="MeTrfase_TRM5/TYW2"/>
</dbReference>
<dbReference type="InterPro" id="IPR056743">
    <property type="entry name" value="TRM5-TYW2-like_MTfase"/>
</dbReference>
<dbReference type="Proteomes" id="UP000326500">
    <property type="component" value="Unassembled WGS sequence"/>
</dbReference>
<dbReference type="Gene3D" id="3.40.50.150">
    <property type="entry name" value="Vaccinia Virus protein VP39"/>
    <property type="match status" value="1"/>
</dbReference>
<name>A0A1G9BWU0_9EURY</name>
<keyword evidence="1" id="KW-0963">Cytoplasm</keyword>
<gene>
    <name evidence="7" type="ORF">SAMN04488571_11143</name>
</gene>
<dbReference type="SUPFAM" id="SSF53335">
    <property type="entry name" value="S-adenosyl-L-methionine-dependent methyltransferases"/>
    <property type="match status" value="1"/>
</dbReference>
<dbReference type="STRING" id="2200.GCA_001571405_00701"/>
<keyword evidence="4" id="KW-0949">S-adenosyl-L-methionine</keyword>
<evidence type="ECO:0000259" key="6">
    <source>
        <dbReference type="PROSITE" id="PS51684"/>
    </source>
</evidence>
<evidence type="ECO:0000256" key="2">
    <source>
        <dbReference type="ARBA" id="ARBA00022603"/>
    </source>
</evidence>
<protein>
    <submittedName>
        <fullName evidence="7">Methyltransferase</fullName>
    </submittedName>
</protein>
<sequence length="316" mass="35454">MRFHIYRWLVVSVRGRQWCLAVPKREAEATRRRLLEEGILDRRYKPRPEGDAILLPVAEEIPGAVLCEVEAVPERLDLPRHELVGGIAILQENDPEGAERLLSSRPSVTTVLFPETPVEGEYRTRRFSVLAGTPTTRTRVTEYGLRFDVDLAHAYFSARLSTERQRVLGMMEEGEWVLDMFAGVGPFAITLAQKAALVVAADLNPAAVHLMVENIALNRAKNVIPMLADAAHLPRLGFKPFDRIIMNLPFAAAEFLPAAVALCRDGGTIHLYALEEREGEFLPRIREVTGGEVVERQVRTYSPGKWHAVYDVVVEK</sequence>
<accession>A0A1G9BWU0</accession>
<dbReference type="GO" id="GO:0005737">
    <property type="term" value="C:cytoplasm"/>
    <property type="evidence" value="ECO:0007669"/>
    <property type="project" value="TreeGrafter"/>
</dbReference>
<proteinExistence type="predicted"/>
<organism evidence="7 8">
    <name type="scientific">Methanoculleus thermophilus</name>
    <dbReference type="NCBI Taxonomy" id="2200"/>
    <lineage>
        <taxon>Archaea</taxon>
        <taxon>Methanobacteriati</taxon>
        <taxon>Methanobacteriota</taxon>
        <taxon>Stenosarchaea group</taxon>
        <taxon>Methanomicrobia</taxon>
        <taxon>Methanomicrobiales</taxon>
        <taxon>Methanomicrobiaceae</taxon>
        <taxon>Methanoculleus</taxon>
    </lineage>
</organism>
<dbReference type="PANTHER" id="PTHR23245:SF36">
    <property type="entry name" value="TRNA (GUANINE(37)-N1)-METHYLTRANSFERASE"/>
    <property type="match status" value="1"/>
</dbReference>
<dbReference type="InterPro" id="IPR040601">
    <property type="entry name" value="Trm5a/b_N"/>
</dbReference>
<dbReference type="InterPro" id="IPR029063">
    <property type="entry name" value="SAM-dependent_MTases_sf"/>
</dbReference>
<evidence type="ECO:0000256" key="3">
    <source>
        <dbReference type="ARBA" id="ARBA00022679"/>
    </source>
</evidence>
<dbReference type="Pfam" id="PF02475">
    <property type="entry name" value="TRM5-TYW2_MTfase"/>
    <property type="match status" value="1"/>
</dbReference>
<dbReference type="PROSITE" id="PS51684">
    <property type="entry name" value="SAM_MT_TRM5_TYW2"/>
    <property type="match status" value="1"/>
</dbReference>
<dbReference type="CDD" id="cd02440">
    <property type="entry name" value="AdoMet_MTases"/>
    <property type="match status" value="1"/>
</dbReference>
<dbReference type="EMBL" id="FNFT01000011">
    <property type="protein sequence ID" value="SDK43877.1"/>
    <property type="molecule type" value="Genomic_DNA"/>
</dbReference>
<evidence type="ECO:0000256" key="5">
    <source>
        <dbReference type="ARBA" id="ARBA00022694"/>
    </source>
</evidence>
<dbReference type="PANTHER" id="PTHR23245">
    <property type="entry name" value="TRNA METHYLTRANSFERASE"/>
    <property type="match status" value="1"/>
</dbReference>
<keyword evidence="3 7" id="KW-0808">Transferase</keyword>
<dbReference type="AlphaFoldDB" id="A0A1G9BWU0"/>
<keyword evidence="5" id="KW-0819">tRNA processing</keyword>
<evidence type="ECO:0000313" key="7">
    <source>
        <dbReference type="EMBL" id="SDK43877.1"/>
    </source>
</evidence>
<dbReference type="GO" id="GO:0008175">
    <property type="term" value="F:tRNA methyltransferase activity"/>
    <property type="evidence" value="ECO:0007669"/>
    <property type="project" value="TreeGrafter"/>
</dbReference>
<keyword evidence="8" id="KW-1185">Reference proteome</keyword>
<dbReference type="GO" id="GO:0002939">
    <property type="term" value="P:tRNA N1-guanine methylation"/>
    <property type="evidence" value="ECO:0007669"/>
    <property type="project" value="TreeGrafter"/>
</dbReference>